<dbReference type="Gene3D" id="3.30.1330.60">
    <property type="entry name" value="OmpA-like domain"/>
    <property type="match status" value="1"/>
</dbReference>
<dbReference type="RefSeq" id="WP_101359245.1">
    <property type="nucleotide sequence ID" value="NZ_NKXO01000032.1"/>
</dbReference>
<comment type="caution">
    <text evidence="2">The sequence shown here is derived from an EMBL/GenBank/DDBJ whole genome shotgun (WGS) entry which is preliminary data.</text>
</comment>
<dbReference type="PROSITE" id="PS51257">
    <property type="entry name" value="PROKAR_LIPOPROTEIN"/>
    <property type="match status" value="1"/>
</dbReference>
<proteinExistence type="predicted"/>
<evidence type="ECO:0000313" key="3">
    <source>
        <dbReference type="Proteomes" id="UP000233387"/>
    </source>
</evidence>
<feature type="domain" description="OmpA-like" evidence="1">
    <location>
        <begin position="168"/>
        <end position="228"/>
    </location>
</feature>
<dbReference type="Gene3D" id="1.25.40.10">
    <property type="entry name" value="Tetratricopeptide repeat domain"/>
    <property type="match status" value="1"/>
</dbReference>
<evidence type="ECO:0000259" key="1">
    <source>
        <dbReference type="Pfam" id="PF00691"/>
    </source>
</evidence>
<keyword evidence="3" id="KW-1185">Reference proteome</keyword>
<evidence type="ECO:0000313" key="2">
    <source>
        <dbReference type="EMBL" id="PKQ67636.1"/>
    </source>
</evidence>
<dbReference type="Pfam" id="PF00691">
    <property type="entry name" value="OmpA"/>
    <property type="match status" value="1"/>
</dbReference>
<accession>A0A2N3IBE9</accession>
<dbReference type="InterPro" id="IPR011990">
    <property type="entry name" value="TPR-like_helical_dom_sf"/>
</dbReference>
<dbReference type="InterPro" id="IPR006665">
    <property type="entry name" value="OmpA-like"/>
</dbReference>
<dbReference type="Proteomes" id="UP000233387">
    <property type="component" value="Unassembled WGS sequence"/>
</dbReference>
<protein>
    <submittedName>
        <fullName evidence="2">OmpA family</fullName>
    </submittedName>
</protein>
<name>A0A2N3IBE9_9BACT</name>
<sequence>MQKYFRCILLLILFSACKGGKELSKISQKQIVMLRPNPLEMHGGQVRGQLQIKLPAEMQKKMLSYEAQVIFNAQNFTGEILQVSLEKNILQKDTSFAFWYSPQIEYGEILLKAKIRQKKGKTYETPYFTIGRGIITTASLFQHSPEPPLHFYPFETENLLQQGISIFFDANSSHLSEIEKRKLQSVQEPVRVIGFFSPEGKENQNFKLAQKRAEAVKAFLSARKVPVYIQLLSFEEWKKCLQSLLDENLQKQIEPLASIQPIVEVLEKNENQSIYAPMRVVKIVPEKEEKIAPNDTLSWLNKWQNQAEQSPNALVHHQIGTWYAQMFFKNKSQEYFQKAGNHLQTAINLGAKGETYYNYALLLRKQNKIQKSDSLLKIASQKNFTDTTLVQWLNEWQGLQKVKEAISVKDSRYQEALRFFQKSGKNPQSIFNQGLIYLLTYQYDKASQLFEQIQDFSLALYARAIVGMRKGNEQECLEWLAKSFQKDKKLKNKAQKDMEFWQVRENAIMK</sequence>
<dbReference type="AlphaFoldDB" id="A0A2N3IBE9"/>
<dbReference type="InterPro" id="IPR036737">
    <property type="entry name" value="OmpA-like_sf"/>
</dbReference>
<dbReference type="EMBL" id="NKXO01000032">
    <property type="protein sequence ID" value="PKQ67636.1"/>
    <property type="molecule type" value="Genomic_DNA"/>
</dbReference>
<dbReference type="SUPFAM" id="SSF48452">
    <property type="entry name" value="TPR-like"/>
    <property type="match status" value="1"/>
</dbReference>
<reference evidence="2 3" key="1">
    <citation type="submission" date="2017-06" db="EMBL/GenBank/DDBJ databases">
        <title>Raineya orbicola gen. nov., sp. nov. a slightly thermophilic bacterium of the phylum Bacteroidetes and the description of Raineyaceae fam. nov.</title>
        <authorList>
            <person name="Albuquerque L."/>
            <person name="Polonia A.R.M."/>
            <person name="Barroso C."/>
            <person name="Froufe H.J.C."/>
            <person name="Lage O."/>
            <person name="Lobo-Da-Cunha A."/>
            <person name="Egas C."/>
            <person name="Da Costa M.S."/>
        </authorList>
    </citation>
    <scope>NUCLEOTIDE SEQUENCE [LARGE SCALE GENOMIC DNA]</scope>
    <source>
        <strain evidence="2 3">SPSPC-11</strain>
    </source>
</reference>
<dbReference type="OrthoDB" id="1489296at2"/>
<dbReference type="SUPFAM" id="SSF103088">
    <property type="entry name" value="OmpA-like"/>
    <property type="match status" value="1"/>
</dbReference>
<organism evidence="2 3">
    <name type="scientific">Raineya orbicola</name>
    <dbReference type="NCBI Taxonomy" id="2016530"/>
    <lineage>
        <taxon>Bacteria</taxon>
        <taxon>Pseudomonadati</taxon>
        <taxon>Bacteroidota</taxon>
        <taxon>Cytophagia</taxon>
        <taxon>Cytophagales</taxon>
        <taxon>Raineyaceae</taxon>
        <taxon>Raineya</taxon>
    </lineage>
</organism>
<gene>
    <name evidence="2" type="ORF">Rain11_1981</name>
</gene>